<proteinExistence type="predicted"/>
<dbReference type="EMBL" id="BMQQ01000002">
    <property type="protein sequence ID" value="GGT17600.1"/>
    <property type="molecule type" value="Genomic_DNA"/>
</dbReference>
<keyword evidence="2" id="KW-1185">Reference proteome</keyword>
<dbReference type="AlphaFoldDB" id="A0A918GY52"/>
<accession>A0A918GY52</accession>
<evidence type="ECO:0000313" key="2">
    <source>
        <dbReference type="Proteomes" id="UP000619486"/>
    </source>
</evidence>
<evidence type="ECO:0000313" key="1">
    <source>
        <dbReference type="EMBL" id="GGT17600.1"/>
    </source>
</evidence>
<gene>
    <name evidence="1" type="ORF">GCM10014713_07930</name>
</gene>
<reference evidence="1" key="2">
    <citation type="submission" date="2020-09" db="EMBL/GenBank/DDBJ databases">
        <authorList>
            <person name="Sun Q."/>
            <person name="Ohkuma M."/>
        </authorList>
    </citation>
    <scope>NUCLEOTIDE SEQUENCE</scope>
    <source>
        <strain evidence="1">JCM 3172</strain>
    </source>
</reference>
<organism evidence="1 2">
    <name type="scientific">Streptomyces purpureus</name>
    <dbReference type="NCBI Taxonomy" id="1951"/>
    <lineage>
        <taxon>Bacteria</taxon>
        <taxon>Bacillati</taxon>
        <taxon>Actinomycetota</taxon>
        <taxon>Actinomycetes</taxon>
        <taxon>Kitasatosporales</taxon>
        <taxon>Streptomycetaceae</taxon>
        <taxon>Streptomyces</taxon>
    </lineage>
</organism>
<name>A0A918GY52_9ACTN</name>
<dbReference type="Proteomes" id="UP000619486">
    <property type="component" value="Unassembled WGS sequence"/>
</dbReference>
<reference evidence="1" key="1">
    <citation type="journal article" date="2014" name="Int. J. Syst. Evol. Microbiol.">
        <title>Complete genome sequence of Corynebacterium casei LMG S-19264T (=DSM 44701T), isolated from a smear-ripened cheese.</title>
        <authorList>
            <consortium name="US DOE Joint Genome Institute (JGI-PGF)"/>
            <person name="Walter F."/>
            <person name="Albersmeier A."/>
            <person name="Kalinowski J."/>
            <person name="Ruckert C."/>
        </authorList>
    </citation>
    <scope>NUCLEOTIDE SEQUENCE</scope>
    <source>
        <strain evidence="1">JCM 3172</strain>
    </source>
</reference>
<protein>
    <submittedName>
        <fullName evidence="1">Uncharacterized protein</fullName>
    </submittedName>
</protein>
<sequence length="64" mass="7183">MLGGSVLDPKVVADEVMKGLEDGRFLILPHGEVPDHYAFRANDTDRWLRGMRRLHPRIDDVAAG</sequence>
<comment type="caution">
    <text evidence="1">The sequence shown here is derived from an EMBL/GenBank/DDBJ whole genome shotgun (WGS) entry which is preliminary data.</text>
</comment>